<gene>
    <name evidence="2" type="ORF">G4177_34355</name>
</gene>
<reference evidence="2 3" key="1">
    <citation type="submission" date="2020-02" db="EMBL/GenBank/DDBJ databases">
        <authorList>
            <person name="Babadi Z.K."/>
            <person name="Risdian C."/>
            <person name="Ebrahimipour G.H."/>
            <person name="Wink J."/>
        </authorList>
    </citation>
    <scope>NUCLEOTIDE SEQUENCE [LARGE SCALE GENOMIC DNA]</scope>
    <source>
        <strain evidence="2 3">ZKHCc1 1396</strain>
    </source>
</reference>
<organism evidence="2 3">
    <name type="scientific">Corallococcus soli</name>
    <dbReference type="NCBI Taxonomy" id="2710757"/>
    <lineage>
        <taxon>Bacteria</taxon>
        <taxon>Pseudomonadati</taxon>
        <taxon>Myxococcota</taxon>
        <taxon>Myxococcia</taxon>
        <taxon>Myxococcales</taxon>
        <taxon>Cystobacterineae</taxon>
        <taxon>Myxococcaceae</taxon>
        <taxon>Corallococcus</taxon>
    </lineage>
</organism>
<protein>
    <submittedName>
        <fullName evidence="2">Uncharacterized protein</fullName>
    </submittedName>
</protein>
<evidence type="ECO:0000313" key="3">
    <source>
        <dbReference type="Proteomes" id="UP001516472"/>
    </source>
</evidence>
<keyword evidence="1" id="KW-0732">Signal</keyword>
<feature type="signal peptide" evidence="1">
    <location>
        <begin position="1"/>
        <end position="24"/>
    </location>
</feature>
<evidence type="ECO:0000256" key="1">
    <source>
        <dbReference type="SAM" id="SignalP"/>
    </source>
</evidence>
<dbReference type="RefSeq" id="WP_193430401.1">
    <property type="nucleotide sequence ID" value="NZ_CBCSIP010000030.1"/>
</dbReference>
<accession>A0ABR9PZ87</accession>
<sequence>MTSRRNLPWGLALLLTLTTATAFAEPPAVMAAPVCASVDASEAQVSQEPSTEAELAGLVCMSVRCSSLQECWDACPTASSVACTRNACSYTHSGGGGGGGPWCPASRCGADSDCHCKGSPGICVNRVCVF</sequence>
<name>A0ABR9PZ87_9BACT</name>
<keyword evidence="3" id="KW-1185">Reference proteome</keyword>
<proteinExistence type="predicted"/>
<dbReference type="Proteomes" id="UP001516472">
    <property type="component" value="Unassembled WGS sequence"/>
</dbReference>
<feature type="chain" id="PRO_5045282821" evidence="1">
    <location>
        <begin position="25"/>
        <end position="130"/>
    </location>
</feature>
<comment type="caution">
    <text evidence="2">The sequence shown here is derived from an EMBL/GenBank/DDBJ whole genome shotgun (WGS) entry which is preliminary data.</text>
</comment>
<dbReference type="EMBL" id="JAAIYO010000017">
    <property type="protein sequence ID" value="MBE4753245.1"/>
    <property type="molecule type" value="Genomic_DNA"/>
</dbReference>
<evidence type="ECO:0000313" key="2">
    <source>
        <dbReference type="EMBL" id="MBE4753245.1"/>
    </source>
</evidence>